<evidence type="ECO:0000256" key="5">
    <source>
        <dbReference type="ARBA" id="ARBA00023284"/>
    </source>
</evidence>
<dbReference type="InterPro" id="IPR036249">
    <property type="entry name" value="Thioredoxin-like_sf"/>
</dbReference>
<dbReference type="CDD" id="cd03010">
    <property type="entry name" value="TlpA_like_DsbE"/>
    <property type="match status" value="1"/>
</dbReference>
<comment type="caution">
    <text evidence="7">The sequence shown here is derived from an EMBL/GenBank/DDBJ whole genome shotgun (WGS) entry which is preliminary data.</text>
</comment>
<dbReference type="Gene3D" id="3.40.30.10">
    <property type="entry name" value="Glutaredoxin"/>
    <property type="match status" value="1"/>
</dbReference>
<evidence type="ECO:0000256" key="1">
    <source>
        <dbReference type="ARBA" id="ARBA00004196"/>
    </source>
</evidence>
<dbReference type="InterPro" id="IPR017937">
    <property type="entry name" value="Thioredoxin_CS"/>
</dbReference>
<comment type="subcellular location">
    <subcellularLocation>
        <location evidence="1">Cell envelope</location>
    </subcellularLocation>
</comment>
<gene>
    <name evidence="7" type="ORF">GCM10011390_14030</name>
</gene>
<dbReference type="Proteomes" id="UP000644699">
    <property type="component" value="Unassembled WGS sequence"/>
</dbReference>
<dbReference type="InterPro" id="IPR050553">
    <property type="entry name" value="Thioredoxin_ResA/DsbE_sf"/>
</dbReference>
<name>A0A917E2M7_9HYPH</name>
<dbReference type="PANTHER" id="PTHR42852">
    <property type="entry name" value="THIOL:DISULFIDE INTERCHANGE PROTEIN DSBE"/>
    <property type="match status" value="1"/>
</dbReference>
<evidence type="ECO:0000313" key="7">
    <source>
        <dbReference type="EMBL" id="GGD96433.1"/>
    </source>
</evidence>
<dbReference type="PROSITE" id="PS00194">
    <property type="entry name" value="THIOREDOXIN_1"/>
    <property type="match status" value="1"/>
</dbReference>
<dbReference type="PANTHER" id="PTHR42852:SF6">
    <property type="entry name" value="THIOL:DISULFIDE INTERCHANGE PROTEIN DSBE"/>
    <property type="match status" value="1"/>
</dbReference>
<evidence type="ECO:0000259" key="6">
    <source>
        <dbReference type="PROSITE" id="PS51352"/>
    </source>
</evidence>
<dbReference type="InterPro" id="IPR004799">
    <property type="entry name" value="Periplasmic_diS_OxRdtase_DsbE"/>
</dbReference>
<dbReference type="SUPFAM" id="SSF52833">
    <property type="entry name" value="Thioredoxin-like"/>
    <property type="match status" value="1"/>
</dbReference>
<evidence type="ECO:0000313" key="8">
    <source>
        <dbReference type="Proteomes" id="UP000644699"/>
    </source>
</evidence>
<dbReference type="NCBIfam" id="TIGR00385">
    <property type="entry name" value="dsbE"/>
    <property type="match status" value="1"/>
</dbReference>
<keyword evidence="3" id="KW-0201">Cytochrome c-type biogenesis</keyword>
<dbReference type="InterPro" id="IPR013766">
    <property type="entry name" value="Thioredoxin_domain"/>
</dbReference>
<evidence type="ECO:0000256" key="4">
    <source>
        <dbReference type="ARBA" id="ARBA00023157"/>
    </source>
</evidence>
<reference evidence="7" key="1">
    <citation type="journal article" date="2014" name="Int. J. Syst. Evol. Microbiol.">
        <title>Complete genome sequence of Corynebacterium casei LMG S-19264T (=DSM 44701T), isolated from a smear-ripened cheese.</title>
        <authorList>
            <consortium name="US DOE Joint Genome Institute (JGI-PGF)"/>
            <person name="Walter F."/>
            <person name="Albersmeier A."/>
            <person name="Kalinowski J."/>
            <person name="Ruckert C."/>
        </authorList>
    </citation>
    <scope>NUCLEOTIDE SEQUENCE</scope>
    <source>
        <strain evidence="7">CGMCC 1.15367</strain>
    </source>
</reference>
<sequence>MSAGLDDPGTAAPRRRRSLLLFLPLAAFLALAGVFLAELLSGRDPAVIPSALIGAPTPKTVLPPLAGAAVPGLDLSAPPDKPLLVNVFASWCGPCREEHPLLMELAKDARFRLVAINHKDKPQAALAFLQALGNPYAAIGTDEAGRATIDWGVYGVPESFLVGTDGRILWKQVGPFTPQAVMNGLYPALAGAAGAASPGAGKP</sequence>
<dbReference type="GO" id="GO:0015036">
    <property type="term" value="F:disulfide oxidoreductase activity"/>
    <property type="evidence" value="ECO:0007669"/>
    <property type="project" value="InterPro"/>
</dbReference>
<organism evidence="7 8">
    <name type="scientific">Aureimonas endophytica</name>
    <dbReference type="NCBI Taxonomy" id="2027858"/>
    <lineage>
        <taxon>Bacteria</taxon>
        <taxon>Pseudomonadati</taxon>
        <taxon>Pseudomonadota</taxon>
        <taxon>Alphaproteobacteria</taxon>
        <taxon>Hyphomicrobiales</taxon>
        <taxon>Aurantimonadaceae</taxon>
        <taxon>Aureimonas</taxon>
    </lineage>
</organism>
<keyword evidence="5" id="KW-0676">Redox-active center</keyword>
<dbReference type="PROSITE" id="PS51352">
    <property type="entry name" value="THIOREDOXIN_2"/>
    <property type="match status" value="1"/>
</dbReference>
<dbReference type="GO" id="GO:0030288">
    <property type="term" value="C:outer membrane-bounded periplasmic space"/>
    <property type="evidence" value="ECO:0007669"/>
    <property type="project" value="InterPro"/>
</dbReference>
<protein>
    <recommendedName>
        <fullName evidence="6">Thioredoxin domain-containing protein</fullName>
    </recommendedName>
</protein>
<evidence type="ECO:0000256" key="2">
    <source>
        <dbReference type="ARBA" id="ARBA00007758"/>
    </source>
</evidence>
<dbReference type="Pfam" id="PF08534">
    <property type="entry name" value="Redoxin"/>
    <property type="match status" value="1"/>
</dbReference>
<feature type="domain" description="Thioredoxin" evidence="6">
    <location>
        <begin position="51"/>
        <end position="190"/>
    </location>
</feature>
<comment type="similarity">
    <text evidence="2">Belongs to the thioredoxin family. DsbE subfamily.</text>
</comment>
<reference evidence="7" key="2">
    <citation type="submission" date="2020-09" db="EMBL/GenBank/DDBJ databases">
        <authorList>
            <person name="Sun Q."/>
            <person name="Zhou Y."/>
        </authorList>
    </citation>
    <scope>NUCLEOTIDE SEQUENCE</scope>
    <source>
        <strain evidence="7">CGMCC 1.15367</strain>
    </source>
</reference>
<dbReference type="InterPro" id="IPR013740">
    <property type="entry name" value="Redoxin"/>
</dbReference>
<accession>A0A917E2M7</accession>
<proteinExistence type="inferred from homology"/>
<dbReference type="EMBL" id="BMIQ01000002">
    <property type="protein sequence ID" value="GGD96433.1"/>
    <property type="molecule type" value="Genomic_DNA"/>
</dbReference>
<dbReference type="AlphaFoldDB" id="A0A917E2M7"/>
<dbReference type="GO" id="GO:0017004">
    <property type="term" value="P:cytochrome complex assembly"/>
    <property type="evidence" value="ECO:0007669"/>
    <property type="project" value="UniProtKB-KW"/>
</dbReference>
<keyword evidence="8" id="KW-1185">Reference proteome</keyword>
<keyword evidence="4" id="KW-1015">Disulfide bond</keyword>
<evidence type="ECO:0000256" key="3">
    <source>
        <dbReference type="ARBA" id="ARBA00022748"/>
    </source>
</evidence>
<dbReference type="RefSeq" id="WP_188907529.1">
    <property type="nucleotide sequence ID" value="NZ_BMIQ01000002.1"/>
</dbReference>